<name>A0ABR1K1G8_9AGAR</name>
<proteinExistence type="inferred from homology"/>
<evidence type="ECO:0000256" key="6">
    <source>
        <dbReference type="ARBA" id="ARBA00024695"/>
    </source>
</evidence>
<comment type="similarity">
    <text evidence="2">Belongs to the NOP14 family.</text>
</comment>
<feature type="compositionally biased region" description="Basic and acidic residues" evidence="7">
    <location>
        <begin position="609"/>
        <end position="624"/>
    </location>
</feature>
<dbReference type="Proteomes" id="UP001498398">
    <property type="component" value="Unassembled WGS sequence"/>
</dbReference>
<keyword evidence="4" id="KW-0698">rRNA processing</keyword>
<feature type="compositionally biased region" description="Basic and acidic residues" evidence="7">
    <location>
        <begin position="166"/>
        <end position="180"/>
    </location>
</feature>
<evidence type="ECO:0000256" key="5">
    <source>
        <dbReference type="ARBA" id="ARBA00023242"/>
    </source>
</evidence>
<dbReference type="PANTHER" id="PTHR23183:SF0">
    <property type="entry name" value="NUCLEOLAR PROTEIN 14"/>
    <property type="match status" value="1"/>
</dbReference>
<comment type="function">
    <text evidence="6">Involved in nucleolar processing of pre-18S ribosomal RNA. Has a role in the nuclear export of 40S pre-ribosomal subunit to the cytoplasm.</text>
</comment>
<evidence type="ECO:0000256" key="2">
    <source>
        <dbReference type="ARBA" id="ARBA00007466"/>
    </source>
</evidence>
<feature type="compositionally biased region" description="Acidic residues" evidence="7">
    <location>
        <begin position="105"/>
        <end position="114"/>
    </location>
</feature>
<feature type="region of interest" description="Disordered" evidence="7">
    <location>
        <begin position="1"/>
        <end position="23"/>
    </location>
</feature>
<keyword evidence="9" id="KW-1185">Reference proteome</keyword>
<feature type="region of interest" description="Disordered" evidence="7">
    <location>
        <begin position="606"/>
        <end position="632"/>
    </location>
</feature>
<evidence type="ECO:0000313" key="8">
    <source>
        <dbReference type="EMBL" id="KAK7470166.1"/>
    </source>
</evidence>
<dbReference type="EMBL" id="JBANRG010000002">
    <property type="protein sequence ID" value="KAK7470166.1"/>
    <property type="molecule type" value="Genomic_DNA"/>
</dbReference>
<protein>
    <submittedName>
        <fullName evidence="8">Nucleolar complex protein 14</fullName>
    </submittedName>
</protein>
<comment type="caution">
    <text evidence="8">The sequence shown here is derived from an EMBL/GenBank/DDBJ whole genome shotgun (WGS) entry which is preliminary data.</text>
</comment>
<gene>
    <name evidence="8" type="primary">NOP14_2</name>
    <name evidence="8" type="ORF">VKT23_001604</name>
</gene>
<evidence type="ECO:0000313" key="9">
    <source>
        <dbReference type="Proteomes" id="UP001498398"/>
    </source>
</evidence>
<dbReference type="InterPro" id="IPR007276">
    <property type="entry name" value="Nop14"/>
</dbReference>
<keyword evidence="3" id="KW-0690">Ribosome biogenesis</keyword>
<feature type="compositionally biased region" description="Acidic residues" evidence="7">
    <location>
        <begin position="127"/>
        <end position="165"/>
    </location>
</feature>
<evidence type="ECO:0000256" key="4">
    <source>
        <dbReference type="ARBA" id="ARBA00022552"/>
    </source>
</evidence>
<keyword evidence="5" id="KW-0539">Nucleus</keyword>
<evidence type="ECO:0000256" key="3">
    <source>
        <dbReference type="ARBA" id="ARBA00022517"/>
    </source>
</evidence>
<evidence type="ECO:0000256" key="1">
    <source>
        <dbReference type="ARBA" id="ARBA00004604"/>
    </source>
</evidence>
<dbReference type="PANTHER" id="PTHR23183">
    <property type="entry name" value="NOP14"/>
    <property type="match status" value="1"/>
</dbReference>
<reference evidence="8 9" key="1">
    <citation type="submission" date="2024-01" db="EMBL/GenBank/DDBJ databases">
        <title>A draft genome for the cacao thread blight pathogen Marasmiellus scandens.</title>
        <authorList>
            <person name="Baruah I.K."/>
            <person name="Leung J."/>
            <person name="Bukari Y."/>
            <person name="Amoako-Attah I."/>
            <person name="Meinhardt L.W."/>
            <person name="Bailey B.A."/>
            <person name="Cohen S.P."/>
        </authorList>
    </citation>
    <scope>NUCLEOTIDE SEQUENCE [LARGE SCALE GENOMIC DNA]</scope>
    <source>
        <strain evidence="8 9">GH-19</strain>
    </source>
</reference>
<feature type="region of interest" description="Disordered" evidence="7">
    <location>
        <begin position="48"/>
        <end position="189"/>
    </location>
</feature>
<accession>A0ABR1K1G8</accession>
<feature type="compositionally biased region" description="Basic and acidic residues" evidence="7">
    <location>
        <begin position="48"/>
        <end position="74"/>
    </location>
</feature>
<sequence length="632" mass="71440">MVLRIGAEELSSTATKAVEASEATLPVQEAGEQKLDYDQQVRALAFDARAKPKDRTKTEEEIALEEKEALEKAERRRQKRMLGLDESDDEDQARGKRKRERGGDDLEDDFDDDQIGWTGLGTGLGEGTEDEGEEVEEDGSEDGEDGEESEDGEDDDSEESDEDLEDLVKSKSSKSRDPPSGKELPFTFPCPTSHDEFLEIAEDVDDKDVPTVVQRMRTLHHPSLHPDNKFKLQGLTEVLIDHILYITSPPTPNFALASSLASHLDALSRAYPIKAAEHFIQKLSIMNKNLKRGLSRGALDIDSKTWPGPAELSLLRIIGTIWPTSDMNHAVISPARVLMGAYLGLGRIRSLRDIASGLFLCTLFLQYEQLSKRFVPEAVNFLINTTLHLGPHGYKYASELPGTFPCPDFRSEICVPLSIDIKKSKKVKMEKPDFGALLSAEEHSPADKVNLFGLALELLSRYANLYKGLEAFIELFEPISEILQKLQVGKLGEDLQARHRNASDQISRLLKFTRESRRPLMLQSHKPIPIPSYVPKFDSVSSSYLRAQDPDRERNEATKLKREYKKERKSAIRELRKDARFLAGVEQAKQKEKDRNYNERMRKVFGSMEGERAEQKAMEREKMKEKKRAGRK</sequence>
<comment type="subcellular location">
    <subcellularLocation>
        <location evidence="1">Nucleus</location>
        <location evidence="1">Nucleolus</location>
    </subcellularLocation>
</comment>
<organism evidence="8 9">
    <name type="scientific">Marasmiellus scandens</name>
    <dbReference type="NCBI Taxonomy" id="2682957"/>
    <lineage>
        <taxon>Eukaryota</taxon>
        <taxon>Fungi</taxon>
        <taxon>Dikarya</taxon>
        <taxon>Basidiomycota</taxon>
        <taxon>Agaricomycotina</taxon>
        <taxon>Agaricomycetes</taxon>
        <taxon>Agaricomycetidae</taxon>
        <taxon>Agaricales</taxon>
        <taxon>Marasmiineae</taxon>
        <taxon>Omphalotaceae</taxon>
        <taxon>Marasmiellus</taxon>
    </lineage>
</organism>
<evidence type="ECO:0000256" key="7">
    <source>
        <dbReference type="SAM" id="MobiDB-lite"/>
    </source>
</evidence>
<dbReference type="Pfam" id="PF04147">
    <property type="entry name" value="Nop14"/>
    <property type="match status" value="1"/>
</dbReference>